<evidence type="ECO:0000256" key="1">
    <source>
        <dbReference type="ARBA" id="ARBA00022694"/>
    </source>
</evidence>
<gene>
    <name evidence="2" type="ORF">S01H1_40076</name>
</gene>
<dbReference type="GO" id="GO:0030677">
    <property type="term" value="C:ribonuclease P complex"/>
    <property type="evidence" value="ECO:0007669"/>
    <property type="project" value="InterPro"/>
</dbReference>
<name>X0US70_9ZZZZ</name>
<accession>X0US70</accession>
<dbReference type="AlphaFoldDB" id="X0US70"/>
<dbReference type="InterPro" id="IPR038085">
    <property type="entry name" value="Rnp2-like_sf"/>
</dbReference>
<organism evidence="2">
    <name type="scientific">marine sediment metagenome</name>
    <dbReference type="NCBI Taxonomy" id="412755"/>
    <lineage>
        <taxon>unclassified sequences</taxon>
        <taxon>metagenomes</taxon>
        <taxon>ecological metagenomes</taxon>
    </lineage>
</organism>
<evidence type="ECO:0000313" key="2">
    <source>
        <dbReference type="EMBL" id="GAG03138.1"/>
    </source>
</evidence>
<dbReference type="GO" id="GO:0001682">
    <property type="term" value="P:tRNA 5'-leader removal"/>
    <property type="evidence" value="ECO:0007669"/>
    <property type="project" value="InterPro"/>
</dbReference>
<sequence length="108" mass="12306">MSSLREKKRYIVYEVKAEPRLNFKEVKQELEKKMLQFLGELGYGKAGVVILNEWQSNKGMIRTNTKSVENVKTALALVENINDKKVLVRTIGISGMLNKAKNKFFKGG</sequence>
<dbReference type="InterPro" id="IPR002759">
    <property type="entry name" value="Pop5/Rpp14/Rnp2-like"/>
</dbReference>
<protein>
    <submittedName>
        <fullName evidence="2">Uncharacterized protein</fullName>
    </submittedName>
</protein>
<dbReference type="EMBL" id="BARS01025350">
    <property type="protein sequence ID" value="GAG03138.1"/>
    <property type="molecule type" value="Genomic_DNA"/>
</dbReference>
<dbReference type="SUPFAM" id="SSF160350">
    <property type="entry name" value="Rnp2-like"/>
    <property type="match status" value="1"/>
</dbReference>
<dbReference type="Gene3D" id="3.30.70.3250">
    <property type="entry name" value="Ribonuclease P, Pop5 subunit"/>
    <property type="match status" value="1"/>
</dbReference>
<keyword evidence="1" id="KW-0819">tRNA processing</keyword>
<comment type="caution">
    <text evidence="2">The sequence shown here is derived from an EMBL/GenBank/DDBJ whole genome shotgun (WGS) entry which is preliminary data.</text>
</comment>
<reference evidence="2" key="1">
    <citation type="journal article" date="2014" name="Front. Microbiol.">
        <title>High frequency of phylogenetically diverse reductive dehalogenase-homologous genes in deep subseafloor sedimentary metagenomes.</title>
        <authorList>
            <person name="Kawai M."/>
            <person name="Futagami T."/>
            <person name="Toyoda A."/>
            <person name="Takaki Y."/>
            <person name="Nishi S."/>
            <person name="Hori S."/>
            <person name="Arai W."/>
            <person name="Tsubouchi T."/>
            <person name="Morono Y."/>
            <person name="Uchiyama I."/>
            <person name="Ito T."/>
            <person name="Fujiyama A."/>
            <person name="Inagaki F."/>
            <person name="Takami H."/>
        </authorList>
    </citation>
    <scope>NUCLEOTIDE SEQUENCE</scope>
    <source>
        <strain evidence="2">Expedition CK06-06</strain>
    </source>
</reference>
<dbReference type="Pfam" id="PF01900">
    <property type="entry name" value="RNase_P_Rpp14"/>
    <property type="match status" value="1"/>
</dbReference>
<proteinExistence type="inferred from homology"/>
<dbReference type="HAMAP" id="MF_00755">
    <property type="entry name" value="RNase_P_2"/>
    <property type="match status" value="1"/>
</dbReference>